<evidence type="ECO:0000313" key="1">
    <source>
        <dbReference type="EMBL" id="EKE29917.1"/>
    </source>
</evidence>
<sequence>MAMSDKEINELKKNVVLSSLLELKWHWLLAESLYDQIQTEWANPELIDSIIEMFEIAVDAVKDEWNRDKIRLTLDNLASIMEKERSERKQEEIEAIAILESY</sequence>
<organism evidence="1">
    <name type="scientific">uncultured bacterium</name>
    <name type="common">gcode 4</name>
    <dbReference type="NCBI Taxonomy" id="1234023"/>
    <lineage>
        <taxon>Bacteria</taxon>
        <taxon>environmental samples</taxon>
    </lineage>
</organism>
<comment type="caution">
    <text evidence="1">The sequence shown here is derived from an EMBL/GenBank/DDBJ whole genome shotgun (WGS) entry which is preliminary data.</text>
</comment>
<protein>
    <submittedName>
        <fullName evidence="1">Uncharacterized protein</fullName>
    </submittedName>
</protein>
<reference evidence="1" key="1">
    <citation type="journal article" date="2012" name="Science">
        <title>Fermentation, hydrogen, and sulfur metabolism in multiple uncultivated bacterial phyla.</title>
        <authorList>
            <person name="Wrighton K.C."/>
            <person name="Thomas B.C."/>
            <person name="Sharon I."/>
            <person name="Miller C.S."/>
            <person name="Castelle C.J."/>
            <person name="VerBerkmoes N.C."/>
            <person name="Wilkins M.J."/>
            <person name="Hettich R.L."/>
            <person name="Lipton M.S."/>
            <person name="Williams K.H."/>
            <person name="Long P.E."/>
            <person name="Banfield J.F."/>
        </authorList>
    </citation>
    <scope>NUCLEOTIDE SEQUENCE [LARGE SCALE GENOMIC DNA]</scope>
</reference>
<dbReference type="EMBL" id="AMFJ01000073">
    <property type="protein sequence ID" value="EKE29917.1"/>
    <property type="molecule type" value="Genomic_DNA"/>
</dbReference>
<dbReference type="AlphaFoldDB" id="K2G6G1"/>
<accession>K2G6G1</accession>
<proteinExistence type="predicted"/>
<name>K2G6G1_9BACT</name>
<gene>
    <name evidence="1" type="ORF">ACD_2C00073G0005</name>
</gene>